<dbReference type="EMBL" id="CM029040">
    <property type="protein sequence ID" value="KAG2631480.1"/>
    <property type="molecule type" value="Genomic_DNA"/>
</dbReference>
<dbReference type="Pfam" id="PF18052">
    <property type="entry name" value="Rx_N"/>
    <property type="match status" value="1"/>
</dbReference>
<dbReference type="FunFam" id="3.40.50.300:FF:001091">
    <property type="entry name" value="Probable disease resistance protein At1g61300"/>
    <property type="match status" value="1"/>
</dbReference>
<dbReference type="SUPFAM" id="SSF52047">
    <property type="entry name" value="RNI-like"/>
    <property type="match status" value="1"/>
</dbReference>
<dbReference type="Pfam" id="PF23559">
    <property type="entry name" value="WHD_DRP"/>
    <property type="match status" value="1"/>
</dbReference>
<dbReference type="Gene3D" id="1.10.10.10">
    <property type="entry name" value="Winged helix-like DNA-binding domain superfamily/Winged helix DNA-binding domain"/>
    <property type="match status" value="1"/>
</dbReference>
<name>A0A8T0V8C9_PANVG</name>
<gene>
    <name evidence="13" type="ORF">PVAP13_2NG043132</name>
</gene>
<dbReference type="InterPro" id="IPR002182">
    <property type="entry name" value="NB-ARC"/>
</dbReference>
<dbReference type="GO" id="GO:0009626">
    <property type="term" value="P:plant-type hypersensitive response"/>
    <property type="evidence" value="ECO:0007669"/>
    <property type="project" value="UniProtKB-ARBA"/>
</dbReference>
<evidence type="ECO:0000259" key="11">
    <source>
        <dbReference type="Pfam" id="PF23559"/>
    </source>
</evidence>
<feature type="domain" description="Disease resistance protein winged helix" evidence="11">
    <location>
        <begin position="481"/>
        <end position="554"/>
    </location>
</feature>
<dbReference type="Gene3D" id="3.80.10.10">
    <property type="entry name" value="Ribonuclease Inhibitor"/>
    <property type="match status" value="1"/>
</dbReference>
<dbReference type="CDD" id="cd14798">
    <property type="entry name" value="RX-CC_like"/>
    <property type="match status" value="1"/>
</dbReference>
<dbReference type="InterPro" id="IPR036388">
    <property type="entry name" value="WH-like_DNA-bd_sf"/>
</dbReference>
<evidence type="ECO:0000313" key="14">
    <source>
        <dbReference type="Proteomes" id="UP000823388"/>
    </source>
</evidence>
<evidence type="ECO:0000256" key="4">
    <source>
        <dbReference type="ARBA" id="ARBA00022741"/>
    </source>
</evidence>
<accession>A0A8T0V8C9</accession>
<protein>
    <submittedName>
        <fullName evidence="13">Uncharacterized protein</fullName>
    </submittedName>
</protein>
<dbReference type="AlphaFoldDB" id="A0A8T0V8C9"/>
<feature type="domain" description="Disease resistance R13L4/SHOC-2-like LRR" evidence="12">
    <location>
        <begin position="605"/>
        <end position="1014"/>
    </location>
</feature>
<evidence type="ECO:0000256" key="7">
    <source>
        <dbReference type="SAM" id="Coils"/>
    </source>
</evidence>
<dbReference type="Proteomes" id="UP000823388">
    <property type="component" value="Chromosome 2N"/>
</dbReference>
<dbReference type="GO" id="GO:0042742">
    <property type="term" value="P:defense response to bacterium"/>
    <property type="evidence" value="ECO:0007669"/>
    <property type="project" value="UniProtKB-ARBA"/>
</dbReference>
<keyword evidence="2" id="KW-0433">Leucine-rich repeat</keyword>
<feature type="domain" description="NB-ARC" evidence="9">
    <location>
        <begin position="242"/>
        <end position="380"/>
    </location>
</feature>
<dbReference type="InterPro" id="IPR041118">
    <property type="entry name" value="Rx_N"/>
</dbReference>
<dbReference type="InterPro" id="IPR058922">
    <property type="entry name" value="WHD_DRP"/>
</dbReference>
<dbReference type="PANTHER" id="PTHR23155:SF1116">
    <property type="entry name" value="OS12G0273300 PROTEIN"/>
    <property type="match status" value="1"/>
</dbReference>
<proteinExistence type="inferred from homology"/>
<dbReference type="InterPro" id="IPR055414">
    <property type="entry name" value="LRR_R13L4/SHOC2-like"/>
</dbReference>
<evidence type="ECO:0000256" key="1">
    <source>
        <dbReference type="ARBA" id="ARBA00008894"/>
    </source>
</evidence>
<evidence type="ECO:0000259" key="9">
    <source>
        <dbReference type="Pfam" id="PF00931"/>
    </source>
</evidence>
<dbReference type="Gene3D" id="1.20.5.4130">
    <property type="match status" value="1"/>
</dbReference>
<dbReference type="Gene3D" id="1.10.8.430">
    <property type="entry name" value="Helical domain of apoptotic protease-activating factors"/>
    <property type="match status" value="1"/>
</dbReference>
<comment type="similarity">
    <text evidence="1">Belongs to the disease resistance NB-LRR family.</text>
</comment>
<evidence type="ECO:0000256" key="2">
    <source>
        <dbReference type="ARBA" id="ARBA00022614"/>
    </source>
</evidence>
<keyword evidence="14" id="KW-1185">Reference proteome</keyword>
<dbReference type="InterPro" id="IPR027417">
    <property type="entry name" value="P-loop_NTPase"/>
</dbReference>
<dbReference type="InterPro" id="IPR032675">
    <property type="entry name" value="LRR_dom_sf"/>
</dbReference>
<evidence type="ECO:0000256" key="3">
    <source>
        <dbReference type="ARBA" id="ARBA00022737"/>
    </source>
</evidence>
<reference evidence="13" key="1">
    <citation type="submission" date="2020-05" db="EMBL/GenBank/DDBJ databases">
        <title>WGS assembly of Panicum virgatum.</title>
        <authorList>
            <person name="Lovell J.T."/>
            <person name="Jenkins J."/>
            <person name="Shu S."/>
            <person name="Juenger T.E."/>
            <person name="Schmutz J."/>
        </authorList>
    </citation>
    <scope>NUCLEOTIDE SEQUENCE</scope>
    <source>
        <strain evidence="13">AP13</strain>
    </source>
</reference>
<dbReference type="GO" id="GO:0002758">
    <property type="term" value="P:innate immune response-activating signaling pathway"/>
    <property type="evidence" value="ECO:0007669"/>
    <property type="project" value="UniProtKB-ARBA"/>
</dbReference>
<dbReference type="PANTHER" id="PTHR23155">
    <property type="entry name" value="DISEASE RESISTANCE PROTEIN RP"/>
    <property type="match status" value="1"/>
</dbReference>
<dbReference type="Pfam" id="PF00931">
    <property type="entry name" value="NB-ARC"/>
    <property type="match status" value="1"/>
</dbReference>
<dbReference type="InterPro" id="IPR044974">
    <property type="entry name" value="Disease_R_plants"/>
</dbReference>
<keyword evidence="6 7" id="KW-0175">Coiled coil</keyword>
<feature type="compositionally biased region" description="Acidic residues" evidence="8">
    <location>
        <begin position="1043"/>
        <end position="1054"/>
    </location>
</feature>
<keyword evidence="4" id="KW-0547">Nucleotide-binding</keyword>
<feature type="coiled-coil region" evidence="7">
    <location>
        <begin position="161"/>
        <end position="192"/>
    </location>
</feature>
<evidence type="ECO:0000259" key="10">
    <source>
        <dbReference type="Pfam" id="PF18052"/>
    </source>
</evidence>
<evidence type="ECO:0000256" key="8">
    <source>
        <dbReference type="SAM" id="MobiDB-lite"/>
    </source>
</evidence>
<comment type="caution">
    <text evidence="13">The sequence shown here is derived from an EMBL/GenBank/DDBJ whole genome shotgun (WGS) entry which is preliminary data.</text>
</comment>
<keyword evidence="3" id="KW-0677">Repeat</keyword>
<dbReference type="InterPro" id="IPR042197">
    <property type="entry name" value="Apaf_helical"/>
</dbReference>
<dbReference type="Pfam" id="PF23598">
    <property type="entry name" value="LRR_14"/>
    <property type="match status" value="1"/>
</dbReference>
<dbReference type="GO" id="GO:0043531">
    <property type="term" value="F:ADP binding"/>
    <property type="evidence" value="ECO:0007669"/>
    <property type="project" value="InterPro"/>
</dbReference>
<dbReference type="SUPFAM" id="SSF52540">
    <property type="entry name" value="P-loop containing nucleoside triphosphate hydrolases"/>
    <property type="match status" value="1"/>
</dbReference>
<dbReference type="InterPro" id="IPR038005">
    <property type="entry name" value="RX-like_CC"/>
</dbReference>
<evidence type="ECO:0000256" key="6">
    <source>
        <dbReference type="ARBA" id="ARBA00023054"/>
    </source>
</evidence>
<dbReference type="FunFam" id="1.10.10.10:FF:000322">
    <property type="entry name" value="Probable disease resistance protein At1g63360"/>
    <property type="match status" value="1"/>
</dbReference>
<feature type="domain" description="Disease resistance N-terminal" evidence="10">
    <location>
        <begin position="57"/>
        <end position="141"/>
    </location>
</feature>
<dbReference type="Gene3D" id="3.40.50.300">
    <property type="entry name" value="P-loop containing nucleotide triphosphate hydrolases"/>
    <property type="match status" value="1"/>
</dbReference>
<dbReference type="PRINTS" id="PR00364">
    <property type="entry name" value="DISEASERSIST"/>
</dbReference>
<sequence>MLTNEESRGGGEASQQTIDIYSNTEALALLQPPHPHATTTILRESSPAAVMDLVTGAMGNLAPKLYQLLQGEYELQKGVRKKLEFLDQELESIKPALDQVAQVPWDQHHTQVKVWARQMREASYDIEDLLDTFLVRVQGSEPVDQSKLKRALKKMGGLFGKAKARRDISSAIEDIKKQLQEVADRRDRYKIDEIVAKPADTSAIDPRLEAMYKEVTQLIGIDKSRGELLSMLSSPQGNEVSHEKMKIVSVVGVGGLGKTTLAKAVYDELKSQFDCGAFVPVGRNPDVKKVLRDILIDLDNKEFREPKYDILDVRQLINELKDFLQSKRYFIVIDDVWETRYWKKIELALVENDRGSIVIKTTRKSEVATGVIYQLRPLSDDDSKMLLFTRLFDGGGERPANLPAEACEKIMRKCDGVPLAIITMASMLVGKKTEDWLAVCDSPGFYRGNDGQQAHDTEWILSLSYYDLPMHLKTCLLYLSVYPEDYSIRKDRLIWRWIAEGFVEMKTGTSLFQLGEEYFNQLVNRSMIQAVWEEEDEGGDIFACQVHDMVLDLVRGLSYEENFVTISNDDKVTSPSGNKVRRLAHQNRVMKQLTQQEDDTGMARVRSLVACRCDIGSWVLHPSFKLLRVLALEGCNCEEGWQGLKHLGDLLHLRYLGLQGAYGIYELPEEIGKLKFLQTLDLDGSGIRVLPFGVCQLTQLVCLRGGSRACAPDGLLKKLTSLEELRICIDNLNHESKRQFVKALGNLSELRVLSINSIRGFLEETVLSDLAQSLGNLHKLQRLSLSYGYKTPRISPPSVEWDRVVLSQHLQSLIVESVALRRLPSWISPARLPSLCYLDLKVDNIDEAGLRAVGGLPQLRRLDLSTPRPWFLSSGSTASVVIAGDGFFQKLRHCRFSGWMVQFVVNEDSACVPFSLWNGKQQGALAAFGSSTEDESSSRSVPPTVVPNLQDLEFHVPVRALYKDGNGSCHSLGLHCLPSLRRVKVYVDCEGASPDEVEKVEAELRHEAQLHPNSLMLHLQRLNEDAPADSTDQIGDKSKDGDDLCEEEEEEEGEVSSAGDEVIATELGADPTSA</sequence>
<evidence type="ECO:0000313" key="13">
    <source>
        <dbReference type="EMBL" id="KAG2631480.1"/>
    </source>
</evidence>
<evidence type="ECO:0000256" key="5">
    <source>
        <dbReference type="ARBA" id="ARBA00022821"/>
    </source>
</evidence>
<evidence type="ECO:0000259" key="12">
    <source>
        <dbReference type="Pfam" id="PF23598"/>
    </source>
</evidence>
<keyword evidence="5" id="KW-0611">Plant defense</keyword>
<organism evidence="13 14">
    <name type="scientific">Panicum virgatum</name>
    <name type="common">Blackwell switchgrass</name>
    <dbReference type="NCBI Taxonomy" id="38727"/>
    <lineage>
        <taxon>Eukaryota</taxon>
        <taxon>Viridiplantae</taxon>
        <taxon>Streptophyta</taxon>
        <taxon>Embryophyta</taxon>
        <taxon>Tracheophyta</taxon>
        <taxon>Spermatophyta</taxon>
        <taxon>Magnoliopsida</taxon>
        <taxon>Liliopsida</taxon>
        <taxon>Poales</taxon>
        <taxon>Poaceae</taxon>
        <taxon>PACMAD clade</taxon>
        <taxon>Panicoideae</taxon>
        <taxon>Panicodae</taxon>
        <taxon>Paniceae</taxon>
        <taxon>Panicinae</taxon>
        <taxon>Panicum</taxon>
        <taxon>Panicum sect. Hiantes</taxon>
    </lineage>
</organism>
<feature type="region of interest" description="Disordered" evidence="8">
    <location>
        <begin position="1025"/>
        <end position="1074"/>
    </location>
</feature>